<dbReference type="Pfam" id="PF03692">
    <property type="entry name" value="CxxCxxCC"/>
    <property type="match status" value="1"/>
</dbReference>
<comment type="caution">
    <text evidence="1">The sequence shown here is derived from an EMBL/GenBank/DDBJ whole genome shotgun (WGS) entry which is preliminary data.</text>
</comment>
<sequence length="122" mass="12837">MSDLRVSCTECGACCSAFRVSFHRSELAAEGSAGVPVGMAVHEVGNTWRMVGTDDSAADGKPPRCVALCGAVGESVSCSIYAQRPSPCREFGALASVGIYEAACNRARARHGLPRLKVEDSW</sequence>
<accession>A0ABT5J0A1</accession>
<evidence type="ECO:0000313" key="2">
    <source>
        <dbReference type="Proteomes" id="UP001219956"/>
    </source>
</evidence>
<organism evidence="1 2">
    <name type="scientific">Vogesella aquatica</name>
    <dbReference type="NCBI Taxonomy" id="2984206"/>
    <lineage>
        <taxon>Bacteria</taxon>
        <taxon>Pseudomonadati</taxon>
        <taxon>Pseudomonadota</taxon>
        <taxon>Betaproteobacteria</taxon>
        <taxon>Neisseriales</taxon>
        <taxon>Chromobacteriaceae</taxon>
        <taxon>Vogesella</taxon>
    </lineage>
</organism>
<dbReference type="EMBL" id="JAQQLF010000017">
    <property type="protein sequence ID" value="MDC7718260.1"/>
    <property type="molecule type" value="Genomic_DNA"/>
</dbReference>
<dbReference type="Proteomes" id="UP001219956">
    <property type="component" value="Unassembled WGS sequence"/>
</dbReference>
<gene>
    <name evidence="1" type="ORF">PQU95_13670</name>
</gene>
<name>A0ABT5J0A1_9NEIS</name>
<protein>
    <submittedName>
        <fullName evidence="1">YkgJ family cysteine cluster protein</fullName>
    </submittedName>
</protein>
<dbReference type="RefSeq" id="WP_272752519.1">
    <property type="nucleotide sequence ID" value="NZ_JAQQLF010000017.1"/>
</dbReference>
<evidence type="ECO:0000313" key="1">
    <source>
        <dbReference type="EMBL" id="MDC7718260.1"/>
    </source>
</evidence>
<keyword evidence="2" id="KW-1185">Reference proteome</keyword>
<dbReference type="InterPro" id="IPR005358">
    <property type="entry name" value="Puta_zinc/iron-chelating_dom"/>
</dbReference>
<reference evidence="1 2" key="1">
    <citation type="submission" date="2023-01" db="EMBL/GenBank/DDBJ databases">
        <title>Novel species of the genus Vogesella isolated from rivers.</title>
        <authorList>
            <person name="Lu H."/>
        </authorList>
    </citation>
    <scope>NUCLEOTIDE SEQUENCE [LARGE SCALE GENOMIC DNA]</scope>
    <source>
        <strain evidence="1 2">DC21W</strain>
    </source>
</reference>
<proteinExistence type="predicted"/>